<dbReference type="NCBIfam" id="NF004046">
    <property type="entry name" value="PRK05563.1"/>
    <property type="match status" value="1"/>
</dbReference>
<dbReference type="InterPro" id="IPR050238">
    <property type="entry name" value="DNA_Rep/Repair_Clamp_Loader"/>
</dbReference>
<dbReference type="Gene3D" id="1.10.8.60">
    <property type="match status" value="1"/>
</dbReference>
<dbReference type="InterPro" id="IPR003593">
    <property type="entry name" value="AAA+_ATPase"/>
</dbReference>
<reference evidence="14" key="1">
    <citation type="journal article" date="2019" name="Int. J. Syst. Evol. Microbiol.">
        <title>The Global Catalogue of Microorganisms (GCM) 10K type strain sequencing project: providing services to taxonomists for standard genome sequencing and annotation.</title>
        <authorList>
            <consortium name="The Broad Institute Genomics Platform"/>
            <consortium name="The Broad Institute Genome Sequencing Center for Infectious Disease"/>
            <person name="Wu L."/>
            <person name="Ma J."/>
        </authorList>
    </citation>
    <scope>NUCLEOTIDE SEQUENCE [LARGE SCALE GENOMIC DNA]</scope>
    <source>
        <strain evidence="14">KCTC 52232</strain>
    </source>
</reference>
<dbReference type="NCBIfam" id="NF011531">
    <property type="entry name" value="PRK14971.1"/>
    <property type="match status" value="1"/>
</dbReference>
<dbReference type="InterPro" id="IPR027417">
    <property type="entry name" value="P-loop_NTPase"/>
</dbReference>
<evidence type="ECO:0000256" key="4">
    <source>
        <dbReference type="ARBA" id="ARBA00022705"/>
    </source>
</evidence>
<keyword evidence="5" id="KW-0479">Metal-binding</keyword>
<dbReference type="InterPro" id="IPR001270">
    <property type="entry name" value="ClpA/B"/>
</dbReference>
<evidence type="ECO:0000256" key="2">
    <source>
        <dbReference type="ARBA" id="ARBA00022679"/>
    </source>
</evidence>
<dbReference type="EMBL" id="JBHUON010000022">
    <property type="protein sequence ID" value="MFD2866203.1"/>
    <property type="molecule type" value="Genomic_DNA"/>
</dbReference>
<dbReference type="Pfam" id="PF13177">
    <property type="entry name" value="DNA_pol3_delta2"/>
    <property type="match status" value="1"/>
</dbReference>
<dbReference type="Proteomes" id="UP001597601">
    <property type="component" value="Unassembled WGS sequence"/>
</dbReference>
<comment type="function">
    <text evidence="11">DNA polymerase III is a complex, multichain enzyme responsible for most of the replicative synthesis in bacteria. This DNA polymerase also exhibits 3' to 5' exonuclease activity.</text>
</comment>
<comment type="subunit">
    <text evidence="11">DNA polymerase III contains a core (composed of alpha, epsilon and theta chains) that associates with a tau subunit. This core dimerizes to form the POLIII' complex. PolIII' associates with the gamma complex (composed of gamma, delta, delta', psi and chi chains) and with the beta chain to form the complete DNA polymerase III complex.</text>
</comment>
<sequence length="602" mass="67231">MDNFIVSARKYRPATFETVVGQQHITNTLKNAIKNNQLAQAFLFCGPRGVGKTTCARILAKTINCTNLQPNGEACSACDSCRSFQNGNSFNIHELDAASNNSVDDIRSLIEQVRIPPQGARYKVYIIDEVHMLSQAAFNAFLKTLEEPPHYAIFILATTEKHKILPTILSRCQIFDFNRISVDDMSTHLASIAHKENIKYEDDGLHIIAQKADGGLRDALSMFDQIVSFSDANVTYRSVIDNLNILDYDFYFSITDSLLTENSAKTLLCFDEILGKGFDGAHFISGLSEHFRNLLVTKDTSTLKLLEVSENIKAKYLQQSQAASVSFLLSAMNIANQCDLNYKLSKNQRLQVEMALLKMCHLPSVFSLATTPLNAMPDNEQLKKKPDTTAIVSQKPAQPANEIAMVNDTQATYTPSPKLSAPVTAPMPQPVKEAAAEKPKIAFIPNAGASTAIKIPSLKDIGNYTESTGEEEDPYLKGEAKEAFGFDDFLREWHVYAGKVKAANKMNLLPVFTTEVPVMLSPTSYEIAVANKLQDDLFKEERADFLNHMRSALKNFDLDVNARIDKQVAIKRPYTAQEKYQHMVAKNPQLDELRKRFNLDFD</sequence>
<dbReference type="RefSeq" id="WP_377129631.1">
    <property type="nucleotide sequence ID" value="NZ_JBHUON010000022.1"/>
</dbReference>
<evidence type="ECO:0000313" key="14">
    <source>
        <dbReference type="Proteomes" id="UP001597601"/>
    </source>
</evidence>
<gene>
    <name evidence="11" type="primary">dnaX</name>
    <name evidence="13" type="ORF">ACFSYC_16010</name>
</gene>
<dbReference type="SMART" id="SM00382">
    <property type="entry name" value="AAA"/>
    <property type="match status" value="1"/>
</dbReference>
<name>A0ABW5XU50_9SPHI</name>
<dbReference type="PRINTS" id="PR00300">
    <property type="entry name" value="CLPPROTEASEA"/>
</dbReference>
<evidence type="ECO:0000256" key="10">
    <source>
        <dbReference type="ARBA" id="ARBA00049244"/>
    </source>
</evidence>
<dbReference type="PANTHER" id="PTHR11669:SF0">
    <property type="entry name" value="PROTEIN STICHEL-LIKE 2"/>
    <property type="match status" value="1"/>
</dbReference>
<dbReference type="InterPro" id="IPR012763">
    <property type="entry name" value="DNA_pol_III_sug/sutau_N"/>
</dbReference>
<evidence type="ECO:0000259" key="12">
    <source>
        <dbReference type="SMART" id="SM00382"/>
    </source>
</evidence>
<proteinExistence type="inferred from homology"/>
<comment type="catalytic activity">
    <reaction evidence="10 11">
        <text>DNA(n) + a 2'-deoxyribonucleoside 5'-triphosphate = DNA(n+1) + diphosphate</text>
        <dbReference type="Rhea" id="RHEA:22508"/>
        <dbReference type="Rhea" id="RHEA-COMP:17339"/>
        <dbReference type="Rhea" id="RHEA-COMP:17340"/>
        <dbReference type="ChEBI" id="CHEBI:33019"/>
        <dbReference type="ChEBI" id="CHEBI:61560"/>
        <dbReference type="ChEBI" id="CHEBI:173112"/>
        <dbReference type="EC" id="2.7.7.7"/>
    </reaction>
</comment>
<organism evidence="13 14">
    <name type="scientific">Mucilaginibacter antarcticus</name>
    <dbReference type="NCBI Taxonomy" id="1855725"/>
    <lineage>
        <taxon>Bacteria</taxon>
        <taxon>Pseudomonadati</taxon>
        <taxon>Bacteroidota</taxon>
        <taxon>Sphingobacteriia</taxon>
        <taxon>Sphingobacteriales</taxon>
        <taxon>Sphingobacteriaceae</taxon>
        <taxon>Mucilaginibacter</taxon>
    </lineage>
</organism>
<dbReference type="GO" id="GO:0003887">
    <property type="term" value="F:DNA-directed DNA polymerase activity"/>
    <property type="evidence" value="ECO:0007669"/>
    <property type="project" value="UniProtKB-EC"/>
</dbReference>
<dbReference type="SUPFAM" id="SSF52540">
    <property type="entry name" value="P-loop containing nucleoside triphosphate hydrolases"/>
    <property type="match status" value="1"/>
</dbReference>
<dbReference type="InterPro" id="IPR008921">
    <property type="entry name" value="DNA_pol3_clamp-load_cplx_C"/>
</dbReference>
<dbReference type="Pfam" id="PF12169">
    <property type="entry name" value="DNA_pol3_gamma3"/>
    <property type="match status" value="1"/>
</dbReference>
<keyword evidence="14" id="KW-1185">Reference proteome</keyword>
<dbReference type="PANTHER" id="PTHR11669">
    <property type="entry name" value="REPLICATION FACTOR C / DNA POLYMERASE III GAMMA-TAU SUBUNIT"/>
    <property type="match status" value="1"/>
</dbReference>
<dbReference type="EC" id="2.7.7.7" evidence="11"/>
<dbReference type="Gene3D" id="1.20.272.10">
    <property type="match status" value="1"/>
</dbReference>
<keyword evidence="7" id="KW-0862">Zinc</keyword>
<dbReference type="InterPro" id="IPR045085">
    <property type="entry name" value="HLD_clamp_pol_III_gamma_tau"/>
</dbReference>
<keyword evidence="6 11" id="KW-0547">Nucleotide-binding</keyword>
<accession>A0ABW5XU50</accession>
<comment type="similarity">
    <text evidence="1 11">Belongs to the DnaX/STICHEL family.</text>
</comment>
<feature type="domain" description="AAA+ ATPase" evidence="12">
    <location>
        <begin position="38"/>
        <end position="181"/>
    </location>
</feature>
<dbReference type="Gene3D" id="3.40.50.300">
    <property type="entry name" value="P-loop containing nucleotide triphosphate hydrolases"/>
    <property type="match status" value="1"/>
</dbReference>
<keyword evidence="8 11" id="KW-0067">ATP-binding</keyword>
<dbReference type="CDD" id="cd00009">
    <property type="entry name" value="AAA"/>
    <property type="match status" value="1"/>
</dbReference>
<dbReference type="SUPFAM" id="SSF48019">
    <property type="entry name" value="post-AAA+ oligomerization domain-like"/>
    <property type="match status" value="1"/>
</dbReference>
<keyword evidence="3 11" id="KW-0548">Nucleotidyltransferase</keyword>
<evidence type="ECO:0000256" key="1">
    <source>
        <dbReference type="ARBA" id="ARBA00006360"/>
    </source>
</evidence>
<evidence type="ECO:0000256" key="9">
    <source>
        <dbReference type="ARBA" id="ARBA00022932"/>
    </source>
</evidence>
<dbReference type="InterPro" id="IPR005790">
    <property type="entry name" value="DNA_polIII_delta"/>
</dbReference>
<comment type="caution">
    <text evidence="13">The sequence shown here is derived from an EMBL/GenBank/DDBJ whole genome shotgun (WGS) entry which is preliminary data.</text>
</comment>
<keyword evidence="4 11" id="KW-0235">DNA replication</keyword>
<keyword evidence="9 11" id="KW-0239">DNA-directed DNA polymerase</keyword>
<keyword evidence="2 11" id="KW-0808">Transferase</keyword>
<evidence type="ECO:0000256" key="6">
    <source>
        <dbReference type="ARBA" id="ARBA00022741"/>
    </source>
</evidence>
<dbReference type="Pfam" id="PF22608">
    <property type="entry name" value="DNAX_ATPase_lid"/>
    <property type="match status" value="1"/>
</dbReference>
<dbReference type="NCBIfam" id="TIGR02397">
    <property type="entry name" value="dnaX_nterm"/>
    <property type="match status" value="1"/>
</dbReference>
<evidence type="ECO:0000256" key="3">
    <source>
        <dbReference type="ARBA" id="ARBA00022695"/>
    </source>
</evidence>
<evidence type="ECO:0000256" key="11">
    <source>
        <dbReference type="RuleBase" id="RU364063"/>
    </source>
</evidence>
<dbReference type="InterPro" id="IPR022754">
    <property type="entry name" value="DNA_pol_III_gamma-3"/>
</dbReference>
<dbReference type="NCBIfam" id="TIGR01128">
    <property type="entry name" value="holA"/>
    <property type="match status" value="1"/>
</dbReference>
<evidence type="ECO:0000256" key="8">
    <source>
        <dbReference type="ARBA" id="ARBA00022840"/>
    </source>
</evidence>
<evidence type="ECO:0000313" key="13">
    <source>
        <dbReference type="EMBL" id="MFD2866203.1"/>
    </source>
</evidence>
<dbReference type="CDD" id="cd18137">
    <property type="entry name" value="HLD_clamp_pol_III_gamma_tau"/>
    <property type="match status" value="1"/>
</dbReference>
<evidence type="ECO:0000256" key="5">
    <source>
        <dbReference type="ARBA" id="ARBA00022723"/>
    </source>
</evidence>
<evidence type="ECO:0000256" key="7">
    <source>
        <dbReference type="ARBA" id="ARBA00022833"/>
    </source>
</evidence>
<protein>
    <recommendedName>
        <fullName evidence="11">DNA polymerase III subunit gamma/tau</fullName>
        <ecNumber evidence="11">2.7.7.7</ecNumber>
    </recommendedName>
</protein>